<comment type="caution">
    <text evidence="1">The sequence shown here is derived from an EMBL/GenBank/DDBJ whole genome shotgun (WGS) entry which is preliminary data.</text>
</comment>
<evidence type="ECO:0000313" key="2">
    <source>
        <dbReference type="Proteomes" id="UP000285864"/>
    </source>
</evidence>
<accession>A0A412G780</accession>
<protein>
    <recommendedName>
        <fullName evidence="3">Hybrid sensor histidine kinase/response regulator</fullName>
    </recommendedName>
</protein>
<proteinExistence type="predicted"/>
<keyword evidence="2" id="KW-1185">Reference proteome</keyword>
<dbReference type="AlphaFoldDB" id="A0A412G780"/>
<dbReference type="Proteomes" id="UP000285864">
    <property type="component" value="Unassembled WGS sequence"/>
</dbReference>
<reference evidence="1 2" key="1">
    <citation type="submission" date="2018-08" db="EMBL/GenBank/DDBJ databases">
        <title>A genome reference for cultivated species of the human gut microbiota.</title>
        <authorList>
            <person name="Zou Y."/>
            <person name="Xue W."/>
            <person name="Luo G."/>
        </authorList>
    </citation>
    <scope>NUCLEOTIDE SEQUENCE [LARGE SCALE GENOMIC DNA]</scope>
    <source>
        <strain evidence="1 2">AF24-2</strain>
    </source>
</reference>
<dbReference type="RefSeq" id="WP_118485366.1">
    <property type="nucleotide sequence ID" value="NZ_QRUU01000135.1"/>
</dbReference>
<dbReference type="Gene3D" id="2.130.10.10">
    <property type="entry name" value="YVTN repeat-like/Quinoprotein amine dehydrogenase"/>
    <property type="match status" value="2"/>
</dbReference>
<name>A0A412G780_9BACT</name>
<gene>
    <name evidence="1" type="ORF">DWY20_14550</name>
</gene>
<dbReference type="InterPro" id="IPR015943">
    <property type="entry name" value="WD40/YVTN_repeat-like_dom_sf"/>
</dbReference>
<dbReference type="SUPFAM" id="SSF63829">
    <property type="entry name" value="Calcium-dependent phosphotriesterase"/>
    <property type="match status" value="2"/>
</dbReference>
<organism evidence="1 2">
    <name type="scientific">Phocaeicola coprocola</name>
    <dbReference type="NCBI Taxonomy" id="310298"/>
    <lineage>
        <taxon>Bacteria</taxon>
        <taxon>Pseudomonadati</taxon>
        <taxon>Bacteroidota</taxon>
        <taxon>Bacteroidia</taxon>
        <taxon>Bacteroidales</taxon>
        <taxon>Bacteroidaceae</taxon>
        <taxon>Phocaeicola</taxon>
    </lineage>
</organism>
<evidence type="ECO:0008006" key="3">
    <source>
        <dbReference type="Google" id="ProtNLM"/>
    </source>
</evidence>
<dbReference type="Pfam" id="PF07494">
    <property type="entry name" value="Reg_prop"/>
    <property type="match status" value="2"/>
</dbReference>
<sequence>MASQQYTEDLIRVDLRIFSAYTDNQQGILWMGTDGAGVVKFTKRDALVTNLMLNRMSSSVSGQVRGIMTDRYGTLWVGTKGDGLIRIPDYQKEIDLKTLSVYSPKGKWALTDYVRGPNFYPVFMLKKKAQGDDFWIGMSDSLLYYYSYQSDKLIRVGGSIRYPAEIHGLYEENDSVLWVVTLGSGLIKVVLDKSHEIPEIKRFRRFRCFAEQKELVEYSSLWVQGDSILWLGSRGQGLVRFDIRKYEYQVYSLRTMLGKAVDDVLCLCEYDNNHFFVGTTAGLVSVEINGRNIVPSYIGREQGLVNEMVHGIVKDDAGILWMGTNKGMIKYDPVSGGSYTYYYSKGIEIGEFSDDSYYRSPYNGDLF</sequence>
<dbReference type="EMBL" id="QRUU01000135">
    <property type="protein sequence ID" value="RGR88741.1"/>
    <property type="molecule type" value="Genomic_DNA"/>
</dbReference>
<evidence type="ECO:0000313" key="1">
    <source>
        <dbReference type="EMBL" id="RGR88741.1"/>
    </source>
</evidence>
<dbReference type="InterPro" id="IPR011110">
    <property type="entry name" value="Reg_prop"/>
</dbReference>